<evidence type="ECO:0000259" key="2">
    <source>
        <dbReference type="PROSITE" id="PS51746"/>
    </source>
</evidence>
<dbReference type="SMART" id="SM00332">
    <property type="entry name" value="PP2Cc"/>
    <property type="match status" value="1"/>
</dbReference>
<name>A0AB34JNG6_PRYPA</name>
<comment type="caution">
    <text evidence="3">The sequence shown here is derived from an EMBL/GenBank/DDBJ whole genome shotgun (WGS) entry which is preliminary data.</text>
</comment>
<sequence length="653" mass="70493">MVYVAACEHRPKPLPPRASTPQHAPFAKAEAGSKADAGSFGNILSGDASSRIMAARRKLNASPAALPLPEPPKPRLALPRSSFMNTVLLRSAAKFHVRLQRQRQAAFLYATNAPDDITTFKAAVEEGFASPHKFIQRRKTDSQPPTTVQELKAAAASQGRVPFGLRGRSESRKDMPLMTVGEDGSVKTIDMNESRRDDDAIESRRDEEEGEASTPKVEKPPSADTPRTEEEEFEASEGRDRVSRMSSEQMPAGLASEFGSNRSLLGGLASEFGSNRSLLGGLASEFGSNRSLVPPMAAVKVSGSSEVDDEASDAPQVESPSLRSSLSARKRVSGRMQLSAEMGQEEAKPVLPDNVVGSFSCHGVDRDLAKINQDCACIAFPLEKDDKAALFIVLDGHGKQGHTVSAEALSILHSSLDEFNWADETKNEAQLISAFEGTEEKLKTFALDRRGFPAAHSSGAVGVALLLRQGVLWVAHVGDCRAVLGREDSEGAVVAVALTEDHTPDKPKEGQRIEAAGAYIRPETYDPCYAPARIYHSEKEPWRGPGLAMSRCLGDLDAVPAGIVPTPEVTSRKLQPEDKFVVLASDGLWEFLPNDDVVECVNGFMNRGESAIKATRFLIAKAALAWRLEEGDYRDDITVIVIYLKGLPANLGV</sequence>
<dbReference type="PROSITE" id="PS51746">
    <property type="entry name" value="PPM_2"/>
    <property type="match status" value="1"/>
</dbReference>
<reference evidence="3 4" key="1">
    <citation type="journal article" date="2024" name="Science">
        <title>Giant polyketide synthase enzymes in the biosynthesis of giant marine polyether toxins.</title>
        <authorList>
            <person name="Fallon T.R."/>
            <person name="Shende V.V."/>
            <person name="Wierzbicki I.H."/>
            <person name="Pendleton A.L."/>
            <person name="Watervoot N.F."/>
            <person name="Auber R.P."/>
            <person name="Gonzalez D.J."/>
            <person name="Wisecaver J.H."/>
            <person name="Moore B.S."/>
        </authorList>
    </citation>
    <scope>NUCLEOTIDE SEQUENCE [LARGE SCALE GENOMIC DNA]</scope>
    <source>
        <strain evidence="3 4">12B1</strain>
    </source>
</reference>
<dbReference type="CDD" id="cd00143">
    <property type="entry name" value="PP2Cc"/>
    <property type="match status" value="1"/>
</dbReference>
<protein>
    <recommendedName>
        <fullName evidence="2">PPM-type phosphatase domain-containing protein</fullName>
    </recommendedName>
</protein>
<evidence type="ECO:0000313" key="3">
    <source>
        <dbReference type="EMBL" id="KAL1523559.1"/>
    </source>
</evidence>
<feature type="region of interest" description="Disordered" evidence="1">
    <location>
        <begin position="153"/>
        <end position="251"/>
    </location>
</feature>
<proteinExistence type="predicted"/>
<gene>
    <name evidence="3" type="ORF">AB1Y20_018495</name>
</gene>
<feature type="compositionally biased region" description="Polar residues" evidence="1">
    <location>
        <begin position="318"/>
        <end position="327"/>
    </location>
</feature>
<dbReference type="GO" id="GO:0004722">
    <property type="term" value="F:protein serine/threonine phosphatase activity"/>
    <property type="evidence" value="ECO:0007669"/>
    <property type="project" value="InterPro"/>
</dbReference>
<accession>A0AB34JNG6</accession>
<dbReference type="InterPro" id="IPR015655">
    <property type="entry name" value="PP2C"/>
</dbReference>
<feature type="domain" description="PPM-type phosphatase" evidence="2">
    <location>
        <begin position="355"/>
        <end position="644"/>
    </location>
</feature>
<dbReference type="Gene3D" id="3.60.40.10">
    <property type="entry name" value="PPM-type phosphatase domain"/>
    <property type="match status" value="1"/>
</dbReference>
<dbReference type="PANTHER" id="PTHR47992">
    <property type="entry name" value="PROTEIN PHOSPHATASE"/>
    <property type="match status" value="1"/>
</dbReference>
<dbReference type="Proteomes" id="UP001515480">
    <property type="component" value="Unassembled WGS sequence"/>
</dbReference>
<evidence type="ECO:0000313" key="4">
    <source>
        <dbReference type="Proteomes" id="UP001515480"/>
    </source>
</evidence>
<evidence type="ECO:0000256" key="1">
    <source>
        <dbReference type="SAM" id="MobiDB-lite"/>
    </source>
</evidence>
<dbReference type="InterPro" id="IPR001932">
    <property type="entry name" value="PPM-type_phosphatase-like_dom"/>
</dbReference>
<dbReference type="SUPFAM" id="SSF81606">
    <property type="entry name" value="PP2C-like"/>
    <property type="match status" value="1"/>
</dbReference>
<dbReference type="EMBL" id="JBGBPQ010000005">
    <property type="protein sequence ID" value="KAL1523559.1"/>
    <property type="molecule type" value="Genomic_DNA"/>
</dbReference>
<feature type="region of interest" description="Disordered" evidence="1">
    <location>
        <begin position="9"/>
        <end position="31"/>
    </location>
</feature>
<dbReference type="Pfam" id="PF00481">
    <property type="entry name" value="PP2C"/>
    <property type="match status" value="1"/>
</dbReference>
<organism evidence="3 4">
    <name type="scientific">Prymnesium parvum</name>
    <name type="common">Toxic golden alga</name>
    <dbReference type="NCBI Taxonomy" id="97485"/>
    <lineage>
        <taxon>Eukaryota</taxon>
        <taxon>Haptista</taxon>
        <taxon>Haptophyta</taxon>
        <taxon>Prymnesiophyceae</taxon>
        <taxon>Prymnesiales</taxon>
        <taxon>Prymnesiaceae</taxon>
        <taxon>Prymnesium</taxon>
    </lineage>
</organism>
<dbReference type="AlphaFoldDB" id="A0AB34JNG6"/>
<feature type="region of interest" description="Disordered" evidence="1">
    <location>
        <begin position="303"/>
        <end position="330"/>
    </location>
</feature>
<feature type="compositionally biased region" description="Basic and acidic residues" evidence="1">
    <location>
        <begin position="190"/>
        <end position="207"/>
    </location>
</feature>
<keyword evidence="4" id="KW-1185">Reference proteome</keyword>
<dbReference type="InterPro" id="IPR036457">
    <property type="entry name" value="PPM-type-like_dom_sf"/>
</dbReference>